<name>A0A1S7LIP2_MAGMO</name>
<gene>
    <name evidence="1" type="ORF">MAGMO_2316</name>
</gene>
<protein>
    <recommendedName>
        <fullName evidence="2">Class I SAM-dependent methyltransferase</fullName>
    </recommendedName>
</protein>
<sequence>MHVPDRRDREVAQRYFTPFIPHFTHCEHVVEVASGQGFFLEQMKQAGIQATGLELDEALCEGMQARDLNVIQGDLFRYLEEYEGPLYDGCMASHIVEHFMPAQVEQMLAGLHRVSKPGAVLVILTPNIANLRRAAGDFWRDPTHVRPYPVSALSKLLRRTGWQEESSGEHTDRQFSLKRKITYALRNALMGRYWGGDDLYVIARRKG</sequence>
<dbReference type="CDD" id="cd02440">
    <property type="entry name" value="AdoMet_MTases"/>
    <property type="match status" value="1"/>
</dbReference>
<dbReference type="InterPro" id="IPR029063">
    <property type="entry name" value="SAM-dependent_MTases_sf"/>
</dbReference>
<evidence type="ECO:0008006" key="2">
    <source>
        <dbReference type="Google" id="ProtNLM"/>
    </source>
</evidence>
<dbReference type="EMBL" id="LO017727">
    <property type="protein sequence ID" value="CRH06478.1"/>
    <property type="molecule type" value="Genomic_DNA"/>
</dbReference>
<organism evidence="1">
    <name type="scientific">Magnetococcus massalia (strain MO-1)</name>
    <dbReference type="NCBI Taxonomy" id="451514"/>
    <lineage>
        <taxon>Bacteria</taxon>
        <taxon>Pseudomonadati</taxon>
        <taxon>Pseudomonadota</taxon>
        <taxon>Magnetococcia</taxon>
        <taxon>Magnetococcales</taxon>
        <taxon>Magnetococcaceae</taxon>
        <taxon>Magnetococcus</taxon>
    </lineage>
</organism>
<dbReference type="Gene3D" id="3.40.50.150">
    <property type="entry name" value="Vaccinia Virus protein VP39"/>
    <property type="match status" value="1"/>
</dbReference>
<evidence type="ECO:0000313" key="1">
    <source>
        <dbReference type="EMBL" id="CRH06478.1"/>
    </source>
</evidence>
<dbReference type="Pfam" id="PF13489">
    <property type="entry name" value="Methyltransf_23"/>
    <property type="match status" value="1"/>
</dbReference>
<dbReference type="AlphaFoldDB" id="A0A1S7LIP2"/>
<reference evidence="1" key="1">
    <citation type="submission" date="2015-04" db="EMBL/GenBank/DDBJ databases">
        <authorList>
            <person name="Syromyatnikov M.Y."/>
            <person name="Popov V.N."/>
        </authorList>
    </citation>
    <scope>NUCLEOTIDE SEQUENCE</scope>
    <source>
        <strain evidence="1">MO-1</strain>
    </source>
</reference>
<accession>A0A1S7LIP2</accession>
<dbReference type="SUPFAM" id="SSF53335">
    <property type="entry name" value="S-adenosyl-L-methionine-dependent methyltransferases"/>
    <property type="match status" value="1"/>
</dbReference>
<proteinExistence type="predicted"/>